<dbReference type="AlphaFoldDB" id="A0A084AIC4"/>
<dbReference type="Proteomes" id="UP000028045">
    <property type="component" value="Unassembled WGS sequence"/>
</dbReference>
<keyword evidence="2" id="KW-0732">Signal</keyword>
<feature type="chain" id="PRO_5001770823" evidence="2">
    <location>
        <begin position="17"/>
        <end position="241"/>
    </location>
</feature>
<dbReference type="EMBL" id="KL648716">
    <property type="protein sequence ID" value="KEY65053.1"/>
    <property type="molecule type" value="Genomic_DNA"/>
</dbReference>
<evidence type="ECO:0000313" key="4">
    <source>
        <dbReference type="Proteomes" id="UP000028045"/>
    </source>
</evidence>
<reference evidence="3 4" key="1">
    <citation type="journal article" date="2014" name="BMC Genomics">
        <title>Comparative genome sequencing reveals chemotype-specific gene clusters in the toxigenic black mold Stachybotrys.</title>
        <authorList>
            <person name="Semeiks J."/>
            <person name="Borek D."/>
            <person name="Otwinowski Z."/>
            <person name="Grishin N.V."/>
        </authorList>
    </citation>
    <scope>NUCLEOTIDE SEQUENCE [LARGE SCALE GENOMIC DNA]</scope>
    <source>
        <strain evidence="4">CBS 109288 / IBT 7711</strain>
    </source>
</reference>
<evidence type="ECO:0000256" key="2">
    <source>
        <dbReference type="SAM" id="SignalP"/>
    </source>
</evidence>
<sequence length="241" mass="24711">MAQSLFALALVGTAVAQTTTVQLLVPMGYEYPLEASVVDVSPSLTTYIVNCPEGTNDDCFLGPYSYVTQGPSSWVSELSTSVEEIGEVSQSVGCTLNWEDDVAICTAEVVYDGTSSGQVDTISDLSSYVSPVAVTAGVDQLPGVSAVITTEDVPSATEEASSATEEVFTTTVIVVSSTETSPSDESTTTESPSTTSTAASTPMESEEETTETAEPGAAGRMASQNAALVGVVALIGGVLML</sequence>
<evidence type="ECO:0000313" key="3">
    <source>
        <dbReference type="EMBL" id="KEY65053.1"/>
    </source>
</evidence>
<proteinExistence type="predicted"/>
<organism evidence="3 4">
    <name type="scientific">Stachybotrys chartarum (strain CBS 109288 / IBT 7711)</name>
    <name type="common">Toxic black mold</name>
    <name type="synonym">Stilbospora chartarum</name>
    <dbReference type="NCBI Taxonomy" id="1280523"/>
    <lineage>
        <taxon>Eukaryota</taxon>
        <taxon>Fungi</taxon>
        <taxon>Dikarya</taxon>
        <taxon>Ascomycota</taxon>
        <taxon>Pezizomycotina</taxon>
        <taxon>Sordariomycetes</taxon>
        <taxon>Hypocreomycetidae</taxon>
        <taxon>Hypocreales</taxon>
        <taxon>Stachybotryaceae</taxon>
        <taxon>Stachybotrys</taxon>
    </lineage>
</organism>
<keyword evidence="4" id="KW-1185">Reference proteome</keyword>
<feature type="region of interest" description="Disordered" evidence="1">
    <location>
        <begin position="176"/>
        <end position="217"/>
    </location>
</feature>
<protein>
    <submittedName>
        <fullName evidence="3">Uncharacterized protein</fullName>
    </submittedName>
</protein>
<feature type="signal peptide" evidence="2">
    <location>
        <begin position="1"/>
        <end position="16"/>
    </location>
</feature>
<evidence type="ECO:0000256" key="1">
    <source>
        <dbReference type="SAM" id="MobiDB-lite"/>
    </source>
</evidence>
<dbReference type="PANTHER" id="PTHR40640">
    <property type="entry name" value="ANCHORED GLYCOPROTEIN, PUTATIVE (AFU_ORTHOLOGUE AFUA_8G04860)-RELATED"/>
    <property type="match status" value="1"/>
</dbReference>
<dbReference type="PANTHER" id="PTHR40640:SF1">
    <property type="entry name" value="ANCHORED GLYCOPROTEIN, PUTATIVE (AFU_ORTHOLOGUE AFUA_8G04860)-RELATED"/>
    <property type="match status" value="1"/>
</dbReference>
<dbReference type="HOGENOM" id="CLU_074173_1_0_1"/>
<feature type="compositionally biased region" description="Low complexity" evidence="1">
    <location>
        <begin position="176"/>
        <end position="203"/>
    </location>
</feature>
<gene>
    <name evidence="3" type="ORF">S7711_08443</name>
</gene>
<name>A0A084AIC4_STACB</name>
<accession>A0A084AIC4</accession>